<dbReference type="GO" id="GO:0006396">
    <property type="term" value="P:RNA processing"/>
    <property type="evidence" value="ECO:0007669"/>
    <property type="project" value="InterPro"/>
</dbReference>
<dbReference type="PANTHER" id="PTHR43191">
    <property type="entry name" value="RRNA METHYLTRANSFERASE 3"/>
    <property type="match status" value="1"/>
</dbReference>
<feature type="domain" description="tRNA/rRNA methyltransferase SpoU type" evidence="3">
    <location>
        <begin position="101"/>
        <end position="194"/>
    </location>
</feature>
<keyword evidence="2" id="KW-0808">Transferase</keyword>
<evidence type="ECO:0000259" key="3">
    <source>
        <dbReference type="Pfam" id="PF00588"/>
    </source>
</evidence>
<evidence type="ECO:0000256" key="1">
    <source>
        <dbReference type="ARBA" id="ARBA00022603"/>
    </source>
</evidence>
<reference evidence="4" key="1">
    <citation type="journal article" date="2020" name="Nature">
        <title>Giant virus diversity and host interactions through global metagenomics.</title>
        <authorList>
            <person name="Schulz F."/>
            <person name="Roux S."/>
            <person name="Paez-Espino D."/>
            <person name="Jungbluth S."/>
            <person name="Walsh D.A."/>
            <person name="Denef V.J."/>
            <person name="McMahon K.D."/>
            <person name="Konstantinidis K.T."/>
            <person name="Eloe-Fadrosh E.A."/>
            <person name="Kyrpides N.C."/>
            <person name="Woyke T."/>
        </authorList>
    </citation>
    <scope>NUCLEOTIDE SEQUENCE</scope>
    <source>
        <strain evidence="4">GVMAG-M-3300009182-67</strain>
    </source>
</reference>
<dbReference type="InterPro" id="IPR001537">
    <property type="entry name" value="SpoU_MeTrfase"/>
</dbReference>
<dbReference type="Pfam" id="PF00588">
    <property type="entry name" value="SpoU_methylase"/>
    <property type="match status" value="1"/>
</dbReference>
<evidence type="ECO:0000256" key="2">
    <source>
        <dbReference type="ARBA" id="ARBA00022679"/>
    </source>
</evidence>
<dbReference type="EMBL" id="MN739039">
    <property type="protein sequence ID" value="QHS84916.1"/>
    <property type="molecule type" value="Genomic_DNA"/>
</dbReference>
<keyword evidence="1" id="KW-0489">Methyltransferase</keyword>
<dbReference type="InterPro" id="IPR051259">
    <property type="entry name" value="rRNA_Methyltransferase"/>
</dbReference>
<dbReference type="GO" id="GO:0003723">
    <property type="term" value="F:RNA binding"/>
    <property type="evidence" value="ECO:0007669"/>
    <property type="project" value="InterPro"/>
</dbReference>
<evidence type="ECO:0000313" key="4">
    <source>
        <dbReference type="EMBL" id="QHS84916.1"/>
    </source>
</evidence>
<dbReference type="GO" id="GO:0032259">
    <property type="term" value="P:methylation"/>
    <property type="evidence" value="ECO:0007669"/>
    <property type="project" value="UniProtKB-KW"/>
</dbReference>
<proteinExistence type="predicted"/>
<dbReference type="InterPro" id="IPR029028">
    <property type="entry name" value="Alpha/beta_knot_MTases"/>
</dbReference>
<sequence>MERLLNVRSEYQHLEPEQLKKLQNALSMNCEILLFNIRTSGNIAMCIRTACLMGCKQVIICGRKHYDKRFTVGAENYIPVTFVEKPLKVTINCKKGTNPVEYIEMFNYNVDEFVKCCNGRTPIFLEQNGTNISEVPWKLVENPLVILGNESLGIPTDFIKSVKTILPETRIVSIPQCSVMRSLNVAVAASIVLWEITKQTTSLSFTC</sequence>
<dbReference type="PANTHER" id="PTHR43191:SF7">
    <property type="entry name" value="OBP33PEP LIKE PROTEIN"/>
    <property type="match status" value="1"/>
</dbReference>
<accession>A0A6C0AYP3</accession>
<dbReference type="SUPFAM" id="SSF75217">
    <property type="entry name" value="alpha/beta knot"/>
    <property type="match status" value="1"/>
</dbReference>
<organism evidence="4">
    <name type="scientific">viral metagenome</name>
    <dbReference type="NCBI Taxonomy" id="1070528"/>
    <lineage>
        <taxon>unclassified sequences</taxon>
        <taxon>metagenomes</taxon>
        <taxon>organismal metagenomes</taxon>
    </lineage>
</organism>
<dbReference type="GO" id="GO:0008173">
    <property type="term" value="F:RNA methyltransferase activity"/>
    <property type="evidence" value="ECO:0007669"/>
    <property type="project" value="InterPro"/>
</dbReference>
<protein>
    <recommendedName>
        <fullName evidence="3">tRNA/rRNA methyltransferase SpoU type domain-containing protein</fullName>
    </recommendedName>
</protein>
<dbReference type="AlphaFoldDB" id="A0A6C0AYP3"/>
<dbReference type="InterPro" id="IPR029026">
    <property type="entry name" value="tRNA_m1G_MTases_N"/>
</dbReference>
<dbReference type="Gene3D" id="3.40.1280.10">
    <property type="match status" value="1"/>
</dbReference>
<name>A0A6C0AYP3_9ZZZZ</name>